<dbReference type="Proteomes" id="UP000323717">
    <property type="component" value="Unassembled WGS sequence"/>
</dbReference>
<reference evidence="5 6" key="1">
    <citation type="journal article" date="2019" name="Nat. Med.">
        <title>A library of human gut bacterial isolates paired with longitudinal multiomics data enables mechanistic microbiome research.</title>
        <authorList>
            <person name="Poyet M."/>
            <person name="Groussin M."/>
            <person name="Gibbons S.M."/>
            <person name="Avila-Pacheco J."/>
            <person name="Jiang X."/>
            <person name="Kearney S.M."/>
            <person name="Perrotta A.R."/>
            <person name="Berdy B."/>
            <person name="Zhao S."/>
            <person name="Lieberman T.D."/>
            <person name="Swanson P.K."/>
            <person name="Smith M."/>
            <person name="Roesemann S."/>
            <person name="Alexander J.E."/>
            <person name="Rich S.A."/>
            <person name="Livny J."/>
            <person name="Vlamakis H."/>
            <person name="Clish C."/>
            <person name="Bullock K."/>
            <person name="Deik A."/>
            <person name="Scott J."/>
            <person name="Pierce K.A."/>
            <person name="Xavier R.J."/>
            <person name="Alm E.J."/>
        </authorList>
    </citation>
    <scope>NUCLEOTIDE SEQUENCE [LARGE SCALE GENOMIC DNA]</scope>
    <source>
        <strain evidence="3 6">BIOML-A14</strain>
        <strain evidence="2 5">BIOML-A163</strain>
    </source>
</reference>
<dbReference type="RefSeq" id="WP_004309570.1">
    <property type="nucleotide sequence ID" value="NZ_CAAKNR010000061.1"/>
</dbReference>
<name>A0A139LK02_BACOV</name>
<dbReference type="EMBL" id="VWFO01000003">
    <property type="protein sequence ID" value="KAA4666253.1"/>
    <property type="molecule type" value="Genomic_DNA"/>
</dbReference>
<dbReference type="Gene3D" id="2.60.120.260">
    <property type="entry name" value="Galactose-binding domain-like"/>
    <property type="match status" value="1"/>
</dbReference>
<dbReference type="EMBL" id="JAQNZF010000016">
    <property type="protein sequence ID" value="MDC2743216.1"/>
    <property type="molecule type" value="Genomic_DNA"/>
</dbReference>
<evidence type="ECO:0000256" key="1">
    <source>
        <dbReference type="SAM" id="SignalP"/>
    </source>
</evidence>
<comment type="caution">
    <text evidence="2">The sequence shown here is derived from an EMBL/GenBank/DDBJ whole genome shotgun (WGS) entry which is preliminary data.</text>
</comment>
<feature type="chain" id="PRO_5042682002" evidence="1">
    <location>
        <begin position="23"/>
        <end position="337"/>
    </location>
</feature>
<protein>
    <submittedName>
        <fullName evidence="4">DUF1735 domain-containing protein</fullName>
    </submittedName>
    <submittedName>
        <fullName evidence="2">Discoidin domain-containing protein</fullName>
    </submittedName>
</protein>
<evidence type="ECO:0000313" key="2">
    <source>
        <dbReference type="EMBL" id="KAA3953466.1"/>
    </source>
</evidence>
<dbReference type="SUPFAM" id="SSF49785">
    <property type="entry name" value="Galactose-binding domain-like"/>
    <property type="match status" value="1"/>
</dbReference>
<dbReference type="PROSITE" id="PS51257">
    <property type="entry name" value="PROKAR_LIPOPROTEIN"/>
    <property type="match status" value="1"/>
</dbReference>
<dbReference type="Proteomes" id="UP001219389">
    <property type="component" value="Unassembled WGS sequence"/>
</dbReference>
<reference evidence="4" key="2">
    <citation type="submission" date="2022-10" db="EMBL/GenBank/DDBJ databases">
        <title>Human gut microbiome strain richness.</title>
        <authorList>
            <person name="Chen-Liaw A."/>
        </authorList>
    </citation>
    <scope>NUCLEOTIDE SEQUENCE</scope>
    <source>
        <strain evidence="4">BSD2780120875st1_E1_BSD2780120875_150330</strain>
    </source>
</reference>
<dbReference type="EMBL" id="VWLE01000048">
    <property type="protein sequence ID" value="KAA3953466.1"/>
    <property type="molecule type" value="Genomic_DNA"/>
</dbReference>
<dbReference type="Proteomes" id="UP000435985">
    <property type="component" value="Unassembled WGS sequence"/>
</dbReference>
<keyword evidence="1" id="KW-0732">Signal</keyword>
<gene>
    <name evidence="3" type="ORF">F3B98_03540</name>
    <name evidence="2" type="ORF">F3D71_05790</name>
    <name evidence="4" type="ORF">PO382_13390</name>
</gene>
<dbReference type="InterPro" id="IPR008979">
    <property type="entry name" value="Galactose-bd-like_sf"/>
</dbReference>
<sequence length="337" mass="37386">MKSIKKNIITSMVLLLPLWFVACESEREVGSTLFPEENSGDIVKAFIDNRCFYPKNYMESTVVQTGNGGDLIAGSEQVDLRVQLTNAAPQDLVFSMKVENSVSDAREDDVTWLGEDAISFLNQTVTIKKGELESEEMISFTLDEESGSLKELAESGMVALSLVTTDAVEISENYSTYLWKVNKEITNIDVNGSLKDKTMIDVTSYDVIGGYGVPTQDLSDDNMNTFLMSYIGYPNAKIPFHMHEPQEIIGLSITPAGYWGAWNLDYSKVELLGGDEPDNLTRIGIATCTTGMPSDHTPWEIAFYSPIKVRYLTVHVLDNFSNGGSINALCAEIRLYR</sequence>
<evidence type="ECO:0000313" key="6">
    <source>
        <dbReference type="Proteomes" id="UP000435985"/>
    </source>
</evidence>
<organism evidence="2 5">
    <name type="scientific">Bacteroides ovatus</name>
    <dbReference type="NCBI Taxonomy" id="28116"/>
    <lineage>
        <taxon>Bacteria</taxon>
        <taxon>Pseudomonadati</taxon>
        <taxon>Bacteroidota</taxon>
        <taxon>Bacteroidia</taxon>
        <taxon>Bacteroidales</taxon>
        <taxon>Bacteroidaceae</taxon>
        <taxon>Bacteroides</taxon>
    </lineage>
</organism>
<feature type="signal peptide" evidence="1">
    <location>
        <begin position="1"/>
        <end position="22"/>
    </location>
</feature>
<accession>A0A139LK02</accession>
<evidence type="ECO:0000313" key="4">
    <source>
        <dbReference type="EMBL" id="MDC2743216.1"/>
    </source>
</evidence>
<proteinExistence type="predicted"/>
<dbReference type="AlphaFoldDB" id="A0A139LK02"/>
<evidence type="ECO:0000313" key="3">
    <source>
        <dbReference type="EMBL" id="KAA4666253.1"/>
    </source>
</evidence>
<evidence type="ECO:0000313" key="5">
    <source>
        <dbReference type="Proteomes" id="UP000323717"/>
    </source>
</evidence>